<reference evidence="2" key="1">
    <citation type="submission" date="2016-11" db="UniProtKB">
        <authorList>
            <consortium name="WormBaseParasite"/>
        </authorList>
    </citation>
    <scope>IDENTIFICATION</scope>
</reference>
<protein>
    <submittedName>
        <fullName evidence="2">Uncharacterized protein</fullName>
    </submittedName>
</protein>
<evidence type="ECO:0000313" key="2">
    <source>
        <dbReference type="WBParaSite" id="Hba_07016"/>
    </source>
</evidence>
<sequence length="48" mass="5815">MTAPVIYLHLTTTYWSVLQRFLIQMLGKDVVESRFKKDVLMSKRFLYF</sequence>
<proteinExistence type="predicted"/>
<organism evidence="1 2">
    <name type="scientific">Heterorhabditis bacteriophora</name>
    <name type="common">Entomopathogenic nematode worm</name>
    <dbReference type="NCBI Taxonomy" id="37862"/>
    <lineage>
        <taxon>Eukaryota</taxon>
        <taxon>Metazoa</taxon>
        <taxon>Ecdysozoa</taxon>
        <taxon>Nematoda</taxon>
        <taxon>Chromadorea</taxon>
        <taxon>Rhabditida</taxon>
        <taxon>Rhabditina</taxon>
        <taxon>Rhabditomorpha</taxon>
        <taxon>Strongyloidea</taxon>
        <taxon>Heterorhabditidae</taxon>
        <taxon>Heterorhabditis</taxon>
    </lineage>
</organism>
<dbReference type="AlphaFoldDB" id="A0A1I7WPE6"/>
<dbReference type="WBParaSite" id="Hba_07016">
    <property type="protein sequence ID" value="Hba_07016"/>
    <property type="gene ID" value="Hba_07016"/>
</dbReference>
<evidence type="ECO:0000313" key="1">
    <source>
        <dbReference type="Proteomes" id="UP000095283"/>
    </source>
</evidence>
<keyword evidence="1" id="KW-1185">Reference proteome</keyword>
<dbReference type="Proteomes" id="UP000095283">
    <property type="component" value="Unplaced"/>
</dbReference>
<name>A0A1I7WPE6_HETBA</name>
<accession>A0A1I7WPE6</accession>